<comment type="caution">
    <text evidence="2">The sequence shown here is derived from an EMBL/GenBank/DDBJ whole genome shotgun (WGS) entry which is preliminary data.</text>
</comment>
<gene>
    <name evidence="2" type="ORF">DCF82_05060</name>
</gene>
<feature type="transmembrane region" description="Helical" evidence="1">
    <location>
        <begin position="105"/>
        <end position="132"/>
    </location>
</feature>
<evidence type="ECO:0000313" key="3">
    <source>
        <dbReference type="Proteomes" id="UP000261325"/>
    </source>
</evidence>
<reference evidence="2 3" key="1">
    <citation type="journal article" date="2018" name="Nat. Biotechnol.">
        <title>A standardized bacterial taxonomy based on genome phylogeny substantially revises the tree of life.</title>
        <authorList>
            <person name="Parks D.H."/>
            <person name="Chuvochina M."/>
            <person name="Waite D.W."/>
            <person name="Rinke C."/>
            <person name="Skarshewski A."/>
            <person name="Chaumeil P.A."/>
            <person name="Hugenholtz P."/>
        </authorList>
    </citation>
    <scope>NUCLEOTIDE SEQUENCE [LARGE SCALE GENOMIC DNA]</scope>
    <source>
        <strain evidence="2">UBA9049</strain>
    </source>
</reference>
<keyword evidence="1" id="KW-1133">Transmembrane helix</keyword>
<keyword evidence="1" id="KW-0812">Transmembrane</keyword>
<sequence length="178" mass="20161">MSPNPLRLLLDFDDRIQRDRDQPPAFLHRRDRRFALDCEQQGITPSPSRWLAHMNRLSGPGGTVTAGRRELKLWRRVTSGFACAGCLMGIVTMLGLLFYDGGQRINITVILAFVLLQLLLALATTVQAMIGWQPWRWLLKRLHRNHASPTRARLQPLLMAWAARAISSGWSRARVGLA</sequence>
<dbReference type="Proteomes" id="UP000261325">
    <property type="component" value="Unassembled WGS sequence"/>
</dbReference>
<proteinExistence type="predicted"/>
<evidence type="ECO:0000256" key="1">
    <source>
        <dbReference type="SAM" id="Phobius"/>
    </source>
</evidence>
<feature type="non-terminal residue" evidence="2">
    <location>
        <position position="178"/>
    </location>
</feature>
<feature type="transmembrane region" description="Helical" evidence="1">
    <location>
        <begin position="77"/>
        <end position="99"/>
    </location>
</feature>
<keyword evidence="1" id="KW-0472">Membrane</keyword>
<accession>A0A3B8WHR1</accession>
<organism evidence="2 3">
    <name type="scientific">Marinobacter nauticus</name>
    <name type="common">Marinobacter hydrocarbonoclasticus</name>
    <name type="synonym">Marinobacter aquaeolei</name>
    <dbReference type="NCBI Taxonomy" id="2743"/>
    <lineage>
        <taxon>Bacteria</taxon>
        <taxon>Pseudomonadati</taxon>
        <taxon>Pseudomonadota</taxon>
        <taxon>Gammaproteobacteria</taxon>
        <taxon>Pseudomonadales</taxon>
        <taxon>Marinobacteraceae</taxon>
        <taxon>Marinobacter</taxon>
    </lineage>
</organism>
<protein>
    <submittedName>
        <fullName evidence="2">DUF2868 domain-containing protein</fullName>
    </submittedName>
</protein>
<dbReference type="EMBL" id="DLYI01000060">
    <property type="protein sequence ID" value="HAC27168.1"/>
    <property type="molecule type" value="Genomic_DNA"/>
</dbReference>
<dbReference type="AlphaFoldDB" id="A0A3B8WHR1"/>
<name>A0A3B8WHR1_MARNT</name>
<evidence type="ECO:0000313" key="2">
    <source>
        <dbReference type="EMBL" id="HAC27168.1"/>
    </source>
</evidence>